<reference evidence="2" key="1">
    <citation type="submission" date="2022-11" db="UniProtKB">
        <authorList>
            <consortium name="WormBaseParasite"/>
        </authorList>
    </citation>
    <scope>IDENTIFICATION</scope>
</reference>
<dbReference type="WBParaSite" id="JU765_v2.g20244.t1">
    <property type="protein sequence ID" value="JU765_v2.g20244.t1"/>
    <property type="gene ID" value="JU765_v2.g20244"/>
</dbReference>
<evidence type="ECO:0000313" key="2">
    <source>
        <dbReference type="WBParaSite" id="JU765_v2.g20244.t1"/>
    </source>
</evidence>
<name>A0AC34QY73_9BILA</name>
<protein>
    <submittedName>
        <fullName evidence="2">FAD/NAD(P)-binding domain-containing protein</fullName>
    </submittedName>
</protein>
<proteinExistence type="predicted"/>
<dbReference type="Proteomes" id="UP000887576">
    <property type="component" value="Unplaced"/>
</dbReference>
<sequence>MTKIVERKIHLITEVELSDVRNHIPGDKTIPTLPENFIQDSDDEPWKCQVKLTNGNTIGADFVILAIGVTPNTELWKKNCKELLLEDDYGIKVDNMMKTNLTNIYSAGDVCTLKNSGSKHWSQIRLWTQARVMGTCCARSMIYENDLESDIFFEIFTHVTTFYGYE</sequence>
<accession>A0AC34QY73</accession>
<evidence type="ECO:0000313" key="1">
    <source>
        <dbReference type="Proteomes" id="UP000887576"/>
    </source>
</evidence>
<organism evidence="1 2">
    <name type="scientific">Panagrolaimus sp. JU765</name>
    <dbReference type="NCBI Taxonomy" id="591449"/>
    <lineage>
        <taxon>Eukaryota</taxon>
        <taxon>Metazoa</taxon>
        <taxon>Ecdysozoa</taxon>
        <taxon>Nematoda</taxon>
        <taxon>Chromadorea</taxon>
        <taxon>Rhabditida</taxon>
        <taxon>Tylenchina</taxon>
        <taxon>Panagrolaimomorpha</taxon>
        <taxon>Panagrolaimoidea</taxon>
        <taxon>Panagrolaimidae</taxon>
        <taxon>Panagrolaimus</taxon>
    </lineage>
</organism>